<dbReference type="Proteomes" id="UP001223520">
    <property type="component" value="Chromosome"/>
</dbReference>
<feature type="domain" description="Adenylyltransferase AadA C-terminal" evidence="2">
    <location>
        <begin position="184"/>
        <end position="243"/>
    </location>
</feature>
<name>A0AAJ6P939_9CYAN</name>
<protein>
    <submittedName>
        <fullName evidence="3">DUF4111 domain-containing protein</fullName>
    </submittedName>
</protein>
<reference evidence="3 4" key="1">
    <citation type="journal article" date="2023" name="Limnol Oceanogr Lett">
        <title>Environmental adaptations by the intertidal Antarctic cyanobacterium Halotia branconii CENA392 as revealed using long-read genome sequencing.</title>
        <authorList>
            <person name="Dextro R.B."/>
            <person name="Delbaje E."/>
            <person name="Freitas P.N.N."/>
            <person name="Geraldes V."/>
            <person name="Pinto E."/>
            <person name="Long P.F."/>
            <person name="Fiore M.F."/>
        </authorList>
    </citation>
    <scope>NUCLEOTIDE SEQUENCE [LARGE SCALE GENOMIC DNA]</scope>
    <source>
        <strain evidence="3 4">CENA392</strain>
    </source>
</reference>
<dbReference type="GO" id="GO:0016740">
    <property type="term" value="F:transferase activity"/>
    <property type="evidence" value="ECO:0007669"/>
    <property type="project" value="UniProtKB-KW"/>
</dbReference>
<dbReference type="InterPro" id="IPR025184">
    <property type="entry name" value="AadA_C"/>
</dbReference>
<dbReference type="RefSeq" id="WP_281482589.1">
    <property type="nucleotide sequence ID" value="NZ_CP124543.1"/>
</dbReference>
<evidence type="ECO:0000313" key="3">
    <source>
        <dbReference type="EMBL" id="WGV25287.1"/>
    </source>
</evidence>
<dbReference type="Pfam" id="PF13427">
    <property type="entry name" value="AadA_C"/>
    <property type="match status" value="1"/>
</dbReference>
<accession>A0AAJ6P939</accession>
<proteinExistence type="predicted"/>
<keyword evidence="4" id="KW-1185">Reference proteome</keyword>
<keyword evidence="1" id="KW-0808">Transferase</keyword>
<gene>
    <name evidence="3" type="ORF">QI031_26650</name>
</gene>
<dbReference type="KEGG" id="hbq:QI031_26650"/>
<evidence type="ECO:0000313" key="4">
    <source>
        <dbReference type="Proteomes" id="UP001223520"/>
    </source>
</evidence>
<evidence type="ECO:0000256" key="1">
    <source>
        <dbReference type="ARBA" id="ARBA00022679"/>
    </source>
</evidence>
<dbReference type="AlphaFoldDB" id="A0AAJ6P939"/>
<evidence type="ECO:0000259" key="2">
    <source>
        <dbReference type="Pfam" id="PF13427"/>
    </source>
</evidence>
<dbReference type="EMBL" id="CP124543">
    <property type="protein sequence ID" value="WGV25287.1"/>
    <property type="molecule type" value="Genomic_DNA"/>
</dbReference>
<organism evidence="3 4">
    <name type="scientific">Halotia branconii CENA392</name>
    <dbReference type="NCBI Taxonomy" id="1539056"/>
    <lineage>
        <taxon>Bacteria</taxon>
        <taxon>Bacillati</taxon>
        <taxon>Cyanobacteriota</taxon>
        <taxon>Cyanophyceae</taxon>
        <taxon>Nostocales</taxon>
        <taxon>Nodulariaceae</taxon>
        <taxon>Halotia</taxon>
    </lineage>
</organism>
<sequence length="264" mass="30707">MDIRVPECVRPVLADYLLSLKTELPNLIDACYIHGSIALDAFNRHFSDIDFITILARRATAQEVEKLKAVHQQVEMLYPEWKLEGSYLQWEDLGREQQEIVPYPYYHDGVLRSAGYHDVNLVTWWVLKHRGISIMGLSPQTLAFTVDGNLLRTNIQENLNSYWVSWTRQPNKIAYLVTDSGIQWAVLGILRLFYTLREHDITSKTEAGRYALVHLPTQWHRLITEAINLRSNRHGSCYRSRVNRAIEAVRFLRYVINVCNKQAP</sequence>